<reference evidence="2 3" key="1">
    <citation type="submission" date="2024-01" db="EMBL/GenBank/DDBJ databases">
        <title>The genomes of 5 underutilized Papilionoideae crops provide insights into root nodulation and disease resistanc.</title>
        <authorList>
            <person name="Yuan L."/>
        </authorList>
    </citation>
    <scope>NUCLEOTIDE SEQUENCE [LARGE SCALE GENOMIC DNA]</scope>
    <source>
        <strain evidence="2">ZHUSHIDOU_FW_LH</strain>
        <tissue evidence="2">Leaf</tissue>
    </source>
</reference>
<organism evidence="2 3">
    <name type="scientific">Crotalaria pallida</name>
    <name type="common">Smooth rattlebox</name>
    <name type="synonym">Crotalaria striata</name>
    <dbReference type="NCBI Taxonomy" id="3830"/>
    <lineage>
        <taxon>Eukaryota</taxon>
        <taxon>Viridiplantae</taxon>
        <taxon>Streptophyta</taxon>
        <taxon>Embryophyta</taxon>
        <taxon>Tracheophyta</taxon>
        <taxon>Spermatophyta</taxon>
        <taxon>Magnoliopsida</taxon>
        <taxon>eudicotyledons</taxon>
        <taxon>Gunneridae</taxon>
        <taxon>Pentapetalae</taxon>
        <taxon>rosids</taxon>
        <taxon>fabids</taxon>
        <taxon>Fabales</taxon>
        <taxon>Fabaceae</taxon>
        <taxon>Papilionoideae</taxon>
        <taxon>50 kb inversion clade</taxon>
        <taxon>genistoids sensu lato</taxon>
        <taxon>core genistoids</taxon>
        <taxon>Crotalarieae</taxon>
        <taxon>Crotalaria</taxon>
    </lineage>
</organism>
<keyword evidence="3" id="KW-1185">Reference proteome</keyword>
<comment type="caution">
    <text evidence="2">The sequence shown here is derived from an EMBL/GenBank/DDBJ whole genome shotgun (WGS) entry which is preliminary data.</text>
</comment>
<protein>
    <submittedName>
        <fullName evidence="2">Uncharacterized protein</fullName>
    </submittedName>
</protein>
<keyword evidence="1" id="KW-0472">Membrane</keyword>
<feature type="transmembrane region" description="Helical" evidence="1">
    <location>
        <begin position="6"/>
        <end position="32"/>
    </location>
</feature>
<keyword evidence="1" id="KW-1133">Transmembrane helix</keyword>
<evidence type="ECO:0000313" key="3">
    <source>
        <dbReference type="Proteomes" id="UP001372338"/>
    </source>
</evidence>
<dbReference type="AlphaFoldDB" id="A0AAN9E6K3"/>
<proteinExistence type="predicted"/>
<dbReference type="EMBL" id="JAYWIO010000008">
    <property type="protein sequence ID" value="KAK7244600.1"/>
    <property type="molecule type" value="Genomic_DNA"/>
</dbReference>
<gene>
    <name evidence="2" type="ORF">RIF29_39424</name>
</gene>
<accession>A0AAN9E6K3</accession>
<evidence type="ECO:0000256" key="1">
    <source>
        <dbReference type="SAM" id="Phobius"/>
    </source>
</evidence>
<evidence type="ECO:0000313" key="2">
    <source>
        <dbReference type="EMBL" id="KAK7244600.1"/>
    </source>
</evidence>
<name>A0AAN9E6K3_CROPI</name>
<dbReference type="Proteomes" id="UP001372338">
    <property type="component" value="Unassembled WGS sequence"/>
</dbReference>
<keyword evidence="1" id="KW-0812">Transmembrane</keyword>
<sequence length="70" mass="7937">MLAVPCYLLCFTVINTYVLTHVSYLIMTILLVSVRNIQDSSSLGKRLSLLVHNYESALCTYELQIQGQEL</sequence>